<proteinExistence type="predicted"/>
<organism evidence="1 2">
    <name type="scientific">Ladona fulva</name>
    <name type="common">Scarce chaser dragonfly</name>
    <name type="synonym">Libellula fulva</name>
    <dbReference type="NCBI Taxonomy" id="123851"/>
    <lineage>
        <taxon>Eukaryota</taxon>
        <taxon>Metazoa</taxon>
        <taxon>Ecdysozoa</taxon>
        <taxon>Arthropoda</taxon>
        <taxon>Hexapoda</taxon>
        <taxon>Insecta</taxon>
        <taxon>Pterygota</taxon>
        <taxon>Palaeoptera</taxon>
        <taxon>Odonata</taxon>
        <taxon>Epiprocta</taxon>
        <taxon>Anisoptera</taxon>
        <taxon>Libelluloidea</taxon>
        <taxon>Libellulidae</taxon>
        <taxon>Ladona</taxon>
    </lineage>
</organism>
<protein>
    <submittedName>
        <fullName evidence="1">Uncharacterized protein</fullName>
    </submittedName>
</protein>
<dbReference type="Proteomes" id="UP000792457">
    <property type="component" value="Unassembled WGS sequence"/>
</dbReference>
<gene>
    <name evidence="1" type="ORF">J437_LFUL012873</name>
</gene>
<comment type="caution">
    <text evidence="1">The sequence shown here is derived from an EMBL/GenBank/DDBJ whole genome shotgun (WGS) entry which is preliminary data.</text>
</comment>
<evidence type="ECO:0000313" key="1">
    <source>
        <dbReference type="EMBL" id="KAG8232258.1"/>
    </source>
</evidence>
<dbReference type="EMBL" id="KZ308606">
    <property type="protein sequence ID" value="KAG8232258.1"/>
    <property type="molecule type" value="Genomic_DNA"/>
</dbReference>
<dbReference type="OrthoDB" id="410104at2759"/>
<evidence type="ECO:0000313" key="2">
    <source>
        <dbReference type="Proteomes" id="UP000792457"/>
    </source>
</evidence>
<reference evidence="1" key="1">
    <citation type="submission" date="2013-04" db="EMBL/GenBank/DDBJ databases">
        <authorList>
            <person name="Qu J."/>
            <person name="Murali S.C."/>
            <person name="Bandaranaike D."/>
            <person name="Bellair M."/>
            <person name="Blankenburg K."/>
            <person name="Chao H."/>
            <person name="Dinh H."/>
            <person name="Doddapaneni H."/>
            <person name="Downs B."/>
            <person name="Dugan-Rocha S."/>
            <person name="Elkadiri S."/>
            <person name="Gnanaolivu R.D."/>
            <person name="Hernandez B."/>
            <person name="Javaid M."/>
            <person name="Jayaseelan J.C."/>
            <person name="Lee S."/>
            <person name="Li M."/>
            <person name="Ming W."/>
            <person name="Munidasa M."/>
            <person name="Muniz J."/>
            <person name="Nguyen L."/>
            <person name="Ongeri F."/>
            <person name="Osuji N."/>
            <person name="Pu L.-L."/>
            <person name="Puazo M."/>
            <person name="Qu C."/>
            <person name="Quiroz J."/>
            <person name="Raj R."/>
            <person name="Weissenberger G."/>
            <person name="Xin Y."/>
            <person name="Zou X."/>
            <person name="Han Y."/>
            <person name="Richards S."/>
            <person name="Worley K."/>
            <person name="Muzny D."/>
            <person name="Gibbs R."/>
        </authorList>
    </citation>
    <scope>NUCLEOTIDE SEQUENCE</scope>
    <source>
        <strain evidence="1">Sampled in the wild</strain>
    </source>
</reference>
<dbReference type="AlphaFoldDB" id="A0A8K0KH78"/>
<keyword evidence="2" id="KW-1185">Reference proteome</keyword>
<accession>A0A8K0KH78</accession>
<name>A0A8K0KH78_LADFU</name>
<reference evidence="1" key="2">
    <citation type="submission" date="2017-10" db="EMBL/GenBank/DDBJ databases">
        <title>Ladona fulva Genome sequencing and assembly.</title>
        <authorList>
            <person name="Murali S."/>
            <person name="Richards S."/>
            <person name="Bandaranaike D."/>
            <person name="Bellair M."/>
            <person name="Blankenburg K."/>
            <person name="Chao H."/>
            <person name="Dinh H."/>
            <person name="Doddapaneni H."/>
            <person name="Dugan-Rocha S."/>
            <person name="Elkadiri S."/>
            <person name="Gnanaolivu R."/>
            <person name="Hernandez B."/>
            <person name="Skinner E."/>
            <person name="Javaid M."/>
            <person name="Lee S."/>
            <person name="Li M."/>
            <person name="Ming W."/>
            <person name="Munidasa M."/>
            <person name="Muniz J."/>
            <person name="Nguyen L."/>
            <person name="Hughes D."/>
            <person name="Osuji N."/>
            <person name="Pu L.-L."/>
            <person name="Puazo M."/>
            <person name="Qu C."/>
            <person name="Quiroz J."/>
            <person name="Raj R."/>
            <person name="Weissenberger G."/>
            <person name="Xin Y."/>
            <person name="Zou X."/>
            <person name="Han Y."/>
            <person name="Worley K."/>
            <person name="Muzny D."/>
            <person name="Gibbs R."/>
        </authorList>
    </citation>
    <scope>NUCLEOTIDE SEQUENCE</scope>
    <source>
        <strain evidence="1">Sampled in the wild</strain>
    </source>
</reference>
<sequence length="123" mass="13749">MHKRIKDITGMSKRRTTSLLIDTDERGNNTNIYTEEGPEILQSEVEHALKNSKNGKASGPDEIPVELLQLMDDESITIEEVPSLMDHIPPSTIFQTYNAASSLSAKMIDFLNYAIWLDGIDQG</sequence>